<dbReference type="InterPro" id="IPR005467">
    <property type="entry name" value="His_kinase_dom"/>
</dbReference>
<keyword evidence="7" id="KW-0963">Cytoplasm</keyword>
<dbReference type="InterPro" id="IPR003594">
    <property type="entry name" value="HATPase_dom"/>
</dbReference>
<dbReference type="EC" id="2.7.13.3" evidence="7"/>
<comment type="caution">
    <text evidence="10">The sequence shown here is derived from an EMBL/GenBank/DDBJ whole genome shotgun (WGS) entry which is preliminary data.</text>
</comment>
<evidence type="ECO:0000256" key="7">
    <source>
        <dbReference type="PIRNR" id="PIRNR003169"/>
    </source>
</evidence>
<dbReference type="PANTHER" id="PTHR24421:SF55">
    <property type="entry name" value="SENSOR HISTIDINE KINASE YDFH"/>
    <property type="match status" value="1"/>
</dbReference>
<dbReference type="Pfam" id="PF02518">
    <property type="entry name" value="HATPase_c"/>
    <property type="match status" value="1"/>
</dbReference>
<dbReference type="GO" id="GO:0016301">
    <property type="term" value="F:kinase activity"/>
    <property type="evidence" value="ECO:0007669"/>
    <property type="project" value="UniProtKB-KW"/>
</dbReference>
<sequence>MNHITDRTALEHIITNMIDTVTESKEEIVRITESSATEYSLIQNELKELTEKIEFYIAESDRLDLLVKATKNKLVQVSKKFHIHSEQEIRDAYERANQMQLERFLVQKEEMNAQQRRNDLERRLLVLEDTIERAEKLVSRVSVVLNFLRDDLQQEYSDMMKKQEMAISVFEAAERERRHLAREMHDGPAQSLAHILIRADLIEKTFDKRGKDEAFAELHELKRLIRGALVDVRRLIYDLRPMSLDDLGFLPTLERYLHQTEEYTAIKTRLNYRGNRARLPEKLEINVFRLVQEAVQNAIKHSKTAEIIVNVEQAHDAIHIHVRDHGVGFVPSTIGEESFGIVGMRERIELVNGSITIDSEVGKGTVVRMSIPIA</sequence>
<dbReference type="Proteomes" id="UP001206821">
    <property type="component" value="Unassembled WGS sequence"/>
</dbReference>
<comment type="function">
    <text evidence="7">Member of the two-component regulatory system DegS/DegU, which plays an important role in the transition growth phase.</text>
</comment>
<accession>A0ABT2KZ30</accession>
<keyword evidence="2 7" id="KW-0808">Transferase</keyword>
<organism evidence="10 11">
    <name type="scientific">Exiguobacterium alkaliphilum</name>
    <dbReference type="NCBI Taxonomy" id="1428684"/>
    <lineage>
        <taxon>Bacteria</taxon>
        <taxon>Bacillati</taxon>
        <taxon>Bacillota</taxon>
        <taxon>Bacilli</taxon>
        <taxon>Bacillales</taxon>
        <taxon>Bacillales Family XII. Incertae Sedis</taxon>
        <taxon>Exiguobacterium</taxon>
    </lineage>
</organism>
<dbReference type="Pfam" id="PF07730">
    <property type="entry name" value="HisKA_3"/>
    <property type="match status" value="1"/>
</dbReference>
<dbReference type="InterPro" id="IPR050482">
    <property type="entry name" value="Sensor_HK_TwoCompSys"/>
</dbReference>
<keyword evidence="5 7" id="KW-0067">ATP-binding</keyword>
<proteinExistence type="predicted"/>
<evidence type="ECO:0000313" key="11">
    <source>
        <dbReference type="Proteomes" id="UP001206821"/>
    </source>
</evidence>
<dbReference type="Pfam" id="PF05384">
    <property type="entry name" value="DegS"/>
    <property type="match status" value="1"/>
</dbReference>
<comment type="catalytic activity">
    <reaction evidence="1 7">
        <text>ATP + protein L-histidine = ADP + protein N-phospho-L-histidine.</text>
        <dbReference type="EC" id="2.7.13.3"/>
    </reaction>
</comment>
<keyword evidence="7" id="KW-0378">Hydrolase</keyword>
<dbReference type="PANTHER" id="PTHR24421">
    <property type="entry name" value="NITRATE/NITRITE SENSOR PROTEIN NARX-RELATED"/>
    <property type="match status" value="1"/>
</dbReference>
<dbReference type="InterPro" id="IPR008595">
    <property type="entry name" value="DegS"/>
</dbReference>
<dbReference type="InterPro" id="IPR036890">
    <property type="entry name" value="HATPase_C_sf"/>
</dbReference>
<keyword evidence="4 7" id="KW-0418">Kinase</keyword>
<dbReference type="PIRSF" id="PIRSF003169">
    <property type="entry name" value="STHK_DegS"/>
    <property type="match status" value="1"/>
</dbReference>
<evidence type="ECO:0000256" key="4">
    <source>
        <dbReference type="ARBA" id="ARBA00022777"/>
    </source>
</evidence>
<keyword evidence="6 7" id="KW-0902">Two-component regulatory system</keyword>
<keyword evidence="3 7" id="KW-0547">Nucleotide-binding</keyword>
<keyword evidence="11" id="KW-1185">Reference proteome</keyword>
<evidence type="ECO:0000256" key="6">
    <source>
        <dbReference type="ARBA" id="ARBA00023012"/>
    </source>
</evidence>
<keyword evidence="8" id="KW-0175">Coiled coil</keyword>
<evidence type="ECO:0000259" key="9">
    <source>
        <dbReference type="PROSITE" id="PS50109"/>
    </source>
</evidence>
<dbReference type="Gene3D" id="1.20.5.1930">
    <property type="match status" value="1"/>
</dbReference>
<evidence type="ECO:0000256" key="5">
    <source>
        <dbReference type="ARBA" id="ARBA00022840"/>
    </source>
</evidence>
<dbReference type="CDD" id="cd16917">
    <property type="entry name" value="HATPase_UhpB-NarQ-NarX-like"/>
    <property type="match status" value="1"/>
</dbReference>
<dbReference type="EC" id="3.1.3.-" evidence="7"/>
<gene>
    <name evidence="10" type="ORF">NQG31_04875</name>
</gene>
<evidence type="ECO:0000313" key="10">
    <source>
        <dbReference type="EMBL" id="MCT4794866.1"/>
    </source>
</evidence>
<keyword evidence="7" id="KW-0904">Protein phosphatase</keyword>
<reference evidence="10 11" key="1">
    <citation type="submission" date="2022-07" db="EMBL/GenBank/DDBJ databases">
        <title>Genomic and pangenome structural analysis of the polyextremophile Exiguobacterium.</title>
        <authorList>
            <person name="Shen L."/>
        </authorList>
    </citation>
    <scope>NUCLEOTIDE SEQUENCE [LARGE SCALE GENOMIC DNA]</scope>
    <source>
        <strain evidence="10 11">12_1</strain>
    </source>
</reference>
<dbReference type="Gene3D" id="3.30.565.10">
    <property type="entry name" value="Histidine kinase-like ATPase, C-terminal domain"/>
    <property type="match status" value="1"/>
</dbReference>
<feature type="domain" description="Histidine kinase" evidence="9">
    <location>
        <begin position="289"/>
        <end position="374"/>
    </location>
</feature>
<dbReference type="EMBL" id="JANIEK010000013">
    <property type="protein sequence ID" value="MCT4794866.1"/>
    <property type="molecule type" value="Genomic_DNA"/>
</dbReference>
<evidence type="ECO:0000256" key="8">
    <source>
        <dbReference type="SAM" id="Coils"/>
    </source>
</evidence>
<dbReference type="PROSITE" id="PS50109">
    <property type="entry name" value="HIS_KIN"/>
    <property type="match status" value="1"/>
</dbReference>
<dbReference type="SUPFAM" id="SSF55874">
    <property type="entry name" value="ATPase domain of HSP90 chaperone/DNA topoisomerase II/histidine kinase"/>
    <property type="match status" value="1"/>
</dbReference>
<dbReference type="RefSeq" id="WP_209325644.1">
    <property type="nucleotide sequence ID" value="NZ_JANIEK010000013.1"/>
</dbReference>
<comment type="subcellular location">
    <subcellularLocation>
        <location evidence="7">Cytoplasm</location>
    </subcellularLocation>
</comment>
<name>A0ABT2KZ30_9BACL</name>
<feature type="coiled-coil region" evidence="8">
    <location>
        <begin position="39"/>
        <end position="66"/>
    </location>
</feature>
<dbReference type="InterPro" id="IPR011712">
    <property type="entry name" value="Sig_transdc_His_kin_sub3_dim/P"/>
</dbReference>
<protein>
    <recommendedName>
        <fullName evidence="7">Signal transduction histidine-protein kinase/phosphatase DegS</fullName>
        <ecNumber evidence="7">2.7.13.3</ecNumber>
        <ecNumber evidence="7">3.1.3.-</ecNumber>
    </recommendedName>
</protein>
<evidence type="ECO:0000256" key="3">
    <source>
        <dbReference type="ARBA" id="ARBA00022741"/>
    </source>
</evidence>
<evidence type="ECO:0000256" key="1">
    <source>
        <dbReference type="ARBA" id="ARBA00000085"/>
    </source>
</evidence>
<dbReference type="SMART" id="SM00387">
    <property type="entry name" value="HATPase_c"/>
    <property type="match status" value="1"/>
</dbReference>
<evidence type="ECO:0000256" key="2">
    <source>
        <dbReference type="ARBA" id="ARBA00022679"/>
    </source>
</evidence>
<feature type="coiled-coil region" evidence="8">
    <location>
        <begin position="110"/>
        <end position="137"/>
    </location>
</feature>
<dbReference type="InterPro" id="IPR016381">
    <property type="entry name" value="Sig_transdc_His_kinase_DegS"/>
</dbReference>